<dbReference type="RefSeq" id="WP_181754928.1">
    <property type="nucleotide sequence ID" value="NZ_DAMCVE010000002.1"/>
</dbReference>
<evidence type="ECO:0000256" key="1">
    <source>
        <dbReference type="ARBA" id="ARBA00022448"/>
    </source>
</evidence>
<protein>
    <submittedName>
        <fullName evidence="8">sn-glycerol-3-phosphate ABC transporter ATP-binding protein UgpC</fullName>
    </submittedName>
</protein>
<dbReference type="SUPFAM" id="SSF50331">
    <property type="entry name" value="MOP-like"/>
    <property type="match status" value="1"/>
</dbReference>
<dbReference type="PANTHER" id="PTHR43875:SF15">
    <property type="entry name" value="TREHALOSE IMPORT ATP-BINDING PROTEIN SUGC"/>
    <property type="match status" value="1"/>
</dbReference>
<dbReference type="GO" id="GO:0140359">
    <property type="term" value="F:ABC-type transporter activity"/>
    <property type="evidence" value="ECO:0007669"/>
    <property type="project" value="InterPro"/>
</dbReference>
<evidence type="ECO:0000256" key="2">
    <source>
        <dbReference type="ARBA" id="ARBA00022475"/>
    </source>
</evidence>
<dbReference type="GO" id="GO:0005524">
    <property type="term" value="F:ATP binding"/>
    <property type="evidence" value="ECO:0007669"/>
    <property type="project" value="UniProtKB-KW"/>
</dbReference>
<feature type="domain" description="ABC transporter" evidence="7">
    <location>
        <begin position="4"/>
        <end position="235"/>
    </location>
</feature>
<evidence type="ECO:0000256" key="6">
    <source>
        <dbReference type="ARBA" id="ARBA00023136"/>
    </source>
</evidence>
<evidence type="ECO:0000256" key="5">
    <source>
        <dbReference type="ARBA" id="ARBA00022967"/>
    </source>
</evidence>
<evidence type="ECO:0000256" key="4">
    <source>
        <dbReference type="ARBA" id="ARBA00022840"/>
    </source>
</evidence>
<keyword evidence="2" id="KW-1003">Cell membrane</keyword>
<dbReference type="Gene3D" id="3.40.50.300">
    <property type="entry name" value="P-loop containing nucleotide triphosphate hydrolases"/>
    <property type="match status" value="1"/>
</dbReference>
<organism evidence="8 9">
    <name type="scientific">Aeromicrobium phoceense</name>
    <dbReference type="NCBI Taxonomy" id="2754045"/>
    <lineage>
        <taxon>Bacteria</taxon>
        <taxon>Bacillati</taxon>
        <taxon>Actinomycetota</taxon>
        <taxon>Actinomycetes</taxon>
        <taxon>Propionibacteriales</taxon>
        <taxon>Nocardioidaceae</taxon>
        <taxon>Aeromicrobium</taxon>
    </lineage>
</organism>
<dbReference type="InterPro" id="IPR008995">
    <property type="entry name" value="Mo/tungstate-bd_C_term_dom"/>
</dbReference>
<dbReference type="GO" id="GO:0016887">
    <property type="term" value="F:ATP hydrolysis activity"/>
    <property type="evidence" value="ECO:0007669"/>
    <property type="project" value="InterPro"/>
</dbReference>
<dbReference type="EMBL" id="JACEOG010000001">
    <property type="protein sequence ID" value="MBA4608228.1"/>
    <property type="molecule type" value="Genomic_DNA"/>
</dbReference>
<dbReference type="Gene3D" id="2.40.50.100">
    <property type="match status" value="1"/>
</dbReference>
<dbReference type="AlphaFoldDB" id="A0A838XHJ2"/>
<proteinExistence type="predicted"/>
<gene>
    <name evidence="8" type="primary">ugpC</name>
    <name evidence="8" type="ORF">H1W00_07040</name>
</gene>
<dbReference type="InterPro" id="IPR003593">
    <property type="entry name" value="AAA+_ATPase"/>
</dbReference>
<sequence length="387" mass="41602">MAEIVLDHVVKRYPDGALAVEDFNLEIADGEFIILVGPSGCGKSTTLNMIAGLEDITTGDLKIDGTVVNDKAPKDRDIAMVFQSYALYPHMTVYENMAFPLTLAGVDKSTIKEKVAEAAKMLELEQHLDRKPSNLSGGQRQRVAMGRAIVRSPKAFLMDEPLSNLDAKLRVQMRTQVARIQKTLGTTTVYVTHDQTEAMTLGDRVVVMRAGKIQQVGSPTDLYDNPNNLFVAGFIGSPSMNFLPATIEGESLSTSIGDLPVPDAYREALRSGSASRDVIVGIRPEHFEDASLVSSDVPGARVEVNVDLVEQMGSDVYAYFTVQGGAANADLDDLAKDTGQDMAGDGTQVNARLSAESKVAGGQSAELYVDSSKIQVFDAQSGENIAH</sequence>
<accession>A0A838XHJ2</accession>
<dbReference type="PANTHER" id="PTHR43875">
    <property type="entry name" value="MALTODEXTRIN IMPORT ATP-BINDING PROTEIN MSMX"/>
    <property type="match status" value="1"/>
</dbReference>
<dbReference type="FunFam" id="3.40.50.300:FF:000042">
    <property type="entry name" value="Maltose/maltodextrin ABC transporter, ATP-binding protein"/>
    <property type="match status" value="1"/>
</dbReference>
<dbReference type="NCBIfam" id="NF008653">
    <property type="entry name" value="PRK11650.1"/>
    <property type="match status" value="1"/>
</dbReference>
<dbReference type="SMART" id="SM00382">
    <property type="entry name" value="AAA"/>
    <property type="match status" value="1"/>
</dbReference>
<dbReference type="SUPFAM" id="SSF52540">
    <property type="entry name" value="P-loop containing nucleoside triphosphate hydrolases"/>
    <property type="match status" value="1"/>
</dbReference>
<keyword evidence="9" id="KW-1185">Reference proteome</keyword>
<dbReference type="InterPro" id="IPR017871">
    <property type="entry name" value="ABC_transporter-like_CS"/>
</dbReference>
<dbReference type="CDD" id="cd03301">
    <property type="entry name" value="ABC_MalK_N"/>
    <property type="match status" value="1"/>
</dbReference>
<evidence type="ECO:0000313" key="9">
    <source>
        <dbReference type="Proteomes" id="UP000550354"/>
    </source>
</evidence>
<dbReference type="InterPro" id="IPR027417">
    <property type="entry name" value="P-loop_NTPase"/>
</dbReference>
<dbReference type="InterPro" id="IPR012340">
    <property type="entry name" value="NA-bd_OB-fold"/>
</dbReference>
<dbReference type="InterPro" id="IPR040582">
    <property type="entry name" value="OB_MalK-like"/>
</dbReference>
<evidence type="ECO:0000256" key="3">
    <source>
        <dbReference type="ARBA" id="ARBA00022741"/>
    </source>
</evidence>
<keyword evidence="5" id="KW-1278">Translocase</keyword>
<dbReference type="InterPro" id="IPR047641">
    <property type="entry name" value="ABC_transpr_MalK/UgpC-like"/>
</dbReference>
<dbReference type="Pfam" id="PF00005">
    <property type="entry name" value="ABC_tran"/>
    <property type="match status" value="1"/>
</dbReference>
<comment type="caution">
    <text evidence="8">The sequence shown here is derived from an EMBL/GenBank/DDBJ whole genome shotgun (WGS) entry which is preliminary data.</text>
</comment>
<name>A0A838XHJ2_9ACTN</name>
<evidence type="ECO:0000313" key="8">
    <source>
        <dbReference type="EMBL" id="MBA4608228.1"/>
    </source>
</evidence>
<dbReference type="InterPro" id="IPR015855">
    <property type="entry name" value="ABC_transpr_MalK-like"/>
</dbReference>
<dbReference type="PROSITE" id="PS50893">
    <property type="entry name" value="ABC_TRANSPORTER_2"/>
    <property type="match status" value="1"/>
</dbReference>
<keyword evidence="3" id="KW-0547">Nucleotide-binding</keyword>
<dbReference type="Gene3D" id="2.40.50.140">
    <property type="entry name" value="Nucleic acid-binding proteins"/>
    <property type="match status" value="1"/>
</dbReference>
<reference evidence="8 9" key="1">
    <citation type="submission" date="2020-07" db="EMBL/GenBank/DDBJ databases">
        <title>Draft genome and description of Aeromicrobium phoceense strain Marseille-Q0843 isolated from healthy skin swab.</title>
        <authorList>
            <person name="Boxberger M."/>
            <person name="La Scola B."/>
        </authorList>
    </citation>
    <scope>NUCLEOTIDE SEQUENCE [LARGE SCALE GENOMIC DNA]</scope>
    <source>
        <strain evidence="8 9">Marseille-Q0843</strain>
    </source>
</reference>
<keyword evidence="4 8" id="KW-0067">ATP-binding</keyword>
<keyword evidence="6" id="KW-0472">Membrane</keyword>
<dbReference type="GO" id="GO:0055052">
    <property type="term" value="C:ATP-binding cassette (ABC) transporter complex, substrate-binding subunit-containing"/>
    <property type="evidence" value="ECO:0007669"/>
    <property type="project" value="TreeGrafter"/>
</dbReference>
<evidence type="ECO:0000259" key="7">
    <source>
        <dbReference type="PROSITE" id="PS50893"/>
    </source>
</evidence>
<dbReference type="PROSITE" id="PS00211">
    <property type="entry name" value="ABC_TRANSPORTER_1"/>
    <property type="match status" value="1"/>
</dbReference>
<dbReference type="Proteomes" id="UP000550354">
    <property type="component" value="Unassembled WGS sequence"/>
</dbReference>
<dbReference type="Pfam" id="PF17912">
    <property type="entry name" value="OB_MalK"/>
    <property type="match status" value="1"/>
</dbReference>
<dbReference type="InterPro" id="IPR003439">
    <property type="entry name" value="ABC_transporter-like_ATP-bd"/>
</dbReference>
<keyword evidence="1" id="KW-0813">Transport</keyword>
<dbReference type="GO" id="GO:0008643">
    <property type="term" value="P:carbohydrate transport"/>
    <property type="evidence" value="ECO:0007669"/>
    <property type="project" value="InterPro"/>
</dbReference>